<dbReference type="Pfam" id="PF00001">
    <property type="entry name" value="7tm_1"/>
    <property type="match status" value="1"/>
</dbReference>
<dbReference type="GO" id="GO:0016020">
    <property type="term" value="C:membrane"/>
    <property type="evidence" value="ECO:0007669"/>
    <property type="project" value="UniProtKB-SubCell"/>
</dbReference>
<feature type="transmembrane region" description="Helical" evidence="5">
    <location>
        <begin position="103"/>
        <end position="122"/>
    </location>
</feature>
<accession>A0A3P6UHX7</accession>
<dbReference type="Gene3D" id="1.20.1070.10">
    <property type="entry name" value="Rhodopsin 7-helix transmembrane proteins"/>
    <property type="match status" value="1"/>
</dbReference>
<dbReference type="OrthoDB" id="5987909at2759"/>
<dbReference type="PANTHER" id="PTHR46641:SF2">
    <property type="entry name" value="FMRFAMIDE RECEPTOR"/>
    <property type="match status" value="1"/>
</dbReference>
<feature type="transmembrane region" description="Helical" evidence="5">
    <location>
        <begin position="197"/>
        <end position="222"/>
    </location>
</feature>
<protein>
    <recommendedName>
        <fullName evidence="6">G-protein coupled receptors family 1 profile domain-containing protein</fullName>
    </recommendedName>
</protein>
<proteinExistence type="predicted"/>
<sequence length="351" mass="39931">MATNTTDNGSIPCMMQEAWPEGPTYWDFLRYNRLIVLSVLGIPVCVVGIVTSGLSICMFSQDKTTPRTTRKILIVLSVVDVLYLLLSLLIFQPMTFCGPECALQLPLLAAIIVPLGNILECFRNWLNVLIGVERFLVISFSVRSKVLWTGRITNVLLVAFFGFSILVRLPVISFIVINKVRPELSDVKAWVAQMHSFTDAILVFLVPLLSLMFCSVQIARALRQSDHFRRKQPEQKIFAQTEVNEESSACNNARRIKLTRGLLMVIVTFTLFMLPLSLLQVLSLLILRQPTCVCMVTLQACSYVVALGCQINSTANFFVYILYWGKYRRMLKRMLCYQYAKQTLSLKRRAY</sequence>
<feature type="transmembrane region" description="Helical" evidence="5">
    <location>
        <begin position="72"/>
        <end position="91"/>
    </location>
</feature>
<evidence type="ECO:0000256" key="2">
    <source>
        <dbReference type="ARBA" id="ARBA00022692"/>
    </source>
</evidence>
<name>A0A3P6UHX7_DIBLA</name>
<evidence type="ECO:0000256" key="5">
    <source>
        <dbReference type="SAM" id="Phobius"/>
    </source>
</evidence>
<keyword evidence="2 5" id="KW-0812">Transmembrane</keyword>
<evidence type="ECO:0000256" key="3">
    <source>
        <dbReference type="ARBA" id="ARBA00022989"/>
    </source>
</evidence>
<feature type="transmembrane region" description="Helical" evidence="5">
    <location>
        <begin position="155"/>
        <end position="177"/>
    </location>
</feature>
<dbReference type="PANTHER" id="PTHR46641">
    <property type="entry name" value="FMRFAMIDE RECEPTOR-RELATED"/>
    <property type="match status" value="1"/>
</dbReference>
<dbReference type="PRINTS" id="PR00237">
    <property type="entry name" value="GPCRRHODOPSN"/>
</dbReference>
<dbReference type="PROSITE" id="PS50262">
    <property type="entry name" value="G_PROTEIN_RECEP_F1_2"/>
    <property type="match status" value="1"/>
</dbReference>
<evidence type="ECO:0000313" key="7">
    <source>
        <dbReference type="EMBL" id="VDK77814.1"/>
    </source>
</evidence>
<dbReference type="InterPro" id="IPR017452">
    <property type="entry name" value="GPCR_Rhodpsn_7TM"/>
</dbReference>
<dbReference type="AlphaFoldDB" id="A0A3P6UHX7"/>
<evidence type="ECO:0000256" key="1">
    <source>
        <dbReference type="ARBA" id="ARBA00004370"/>
    </source>
</evidence>
<dbReference type="InterPro" id="IPR052954">
    <property type="entry name" value="GPCR-Ligand_Int"/>
</dbReference>
<dbReference type="InterPro" id="IPR000276">
    <property type="entry name" value="GPCR_Rhodpsn"/>
</dbReference>
<dbReference type="EMBL" id="UYRU01042779">
    <property type="protein sequence ID" value="VDK77814.1"/>
    <property type="molecule type" value="Genomic_DNA"/>
</dbReference>
<dbReference type="GO" id="GO:0004930">
    <property type="term" value="F:G protein-coupled receptor activity"/>
    <property type="evidence" value="ECO:0007669"/>
    <property type="project" value="InterPro"/>
</dbReference>
<feature type="transmembrane region" description="Helical" evidence="5">
    <location>
        <begin position="34"/>
        <end position="60"/>
    </location>
</feature>
<evidence type="ECO:0000259" key="6">
    <source>
        <dbReference type="PROSITE" id="PS50262"/>
    </source>
</evidence>
<gene>
    <name evidence="7" type="ORF">DILT_LOCUS2892</name>
</gene>
<feature type="domain" description="G-protein coupled receptors family 1 profile" evidence="6">
    <location>
        <begin position="51"/>
        <end position="320"/>
    </location>
</feature>
<reference evidence="7 8" key="1">
    <citation type="submission" date="2018-11" db="EMBL/GenBank/DDBJ databases">
        <authorList>
            <consortium name="Pathogen Informatics"/>
        </authorList>
    </citation>
    <scope>NUCLEOTIDE SEQUENCE [LARGE SCALE GENOMIC DNA]</scope>
</reference>
<evidence type="ECO:0000313" key="8">
    <source>
        <dbReference type="Proteomes" id="UP000281553"/>
    </source>
</evidence>
<feature type="transmembrane region" description="Helical" evidence="5">
    <location>
        <begin position="303"/>
        <end position="324"/>
    </location>
</feature>
<comment type="subcellular location">
    <subcellularLocation>
        <location evidence="1">Membrane</location>
    </subcellularLocation>
</comment>
<feature type="transmembrane region" description="Helical" evidence="5">
    <location>
        <begin position="262"/>
        <end position="283"/>
    </location>
</feature>
<dbReference type="Proteomes" id="UP000281553">
    <property type="component" value="Unassembled WGS sequence"/>
</dbReference>
<evidence type="ECO:0000256" key="4">
    <source>
        <dbReference type="ARBA" id="ARBA00023136"/>
    </source>
</evidence>
<dbReference type="SUPFAM" id="SSF81321">
    <property type="entry name" value="Family A G protein-coupled receptor-like"/>
    <property type="match status" value="1"/>
</dbReference>
<keyword evidence="3 5" id="KW-1133">Transmembrane helix</keyword>
<keyword evidence="8" id="KW-1185">Reference proteome</keyword>
<keyword evidence="4 5" id="KW-0472">Membrane</keyword>
<organism evidence="7 8">
    <name type="scientific">Dibothriocephalus latus</name>
    <name type="common">Fish tapeworm</name>
    <name type="synonym">Diphyllobothrium latum</name>
    <dbReference type="NCBI Taxonomy" id="60516"/>
    <lineage>
        <taxon>Eukaryota</taxon>
        <taxon>Metazoa</taxon>
        <taxon>Spiralia</taxon>
        <taxon>Lophotrochozoa</taxon>
        <taxon>Platyhelminthes</taxon>
        <taxon>Cestoda</taxon>
        <taxon>Eucestoda</taxon>
        <taxon>Diphyllobothriidea</taxon>
        <taxon>Diphyllobothriidae</taxon>
        <taxon>Dibothriocephalus</taxon>
    </lineage>
</organism>